<name>A0A0J6W0Y3_9MYCO</name>
<dbReference type="InterPro" id="IPR050816">
    <property type="entry name" value="Flavin-dep_Halogenase_NPB"/>
</dbReference>
<evidence type="ECO:0000313" key="4">
    <source>
        <dbReference type="Proteomes" id="UP000036513"/>
    </source>
</evidence>
<dbReference type="SUPFAM" id="SSF51905">
    <property type="entry name" value="FAD/NAD(P)-binding domain"/>
    <property type="match status" value="1"/>
</dbReference>
<comment type="caution">
    <text evidence="3">The sequence shown here is derived from an EMBL/GenBank/DDBJ whole genome shotgun (WGS) entry which is preliminary data.</text>
</comment>
<dbReference type="InterPro" id="IPR006076">
    <property type="entry name" value="FAD-dep_OxRdtase"/>
</dbReference>
<accession>A0A0J6W0Y3</accession>
<dbReference type="PANTHER" id="PTHR43747">
    <property type="entry name" value="FAD-BINDING PROTEIN"/>
    <property type="match status" value="1"/>
</dbReference>
<dbReference type="Gene3D" id="3.50.50.60">
    <property type="entry name" value="FAD/NAD(P)-binding domain"/>
    <property type="match status" value="1"/>
</dbReference>
<dbReference type="Pfam" id="PF04820">
    <property type="entry name" value="Trp_halogenase"/>
    <property type="match status" value="1"/>
</dbReference>
<evidence type="ECO:0000256" key="1">
    <source>
        <dbReference type="ARBA" id="ARBA00038396"/>
    </source>
</evidence>
<protein>
    <submittedName>
        <fullName evidence="3">Putative epoxidase LasC</fullName>
        <ecNumber evidence="3">1.14.13.-</ecNumber>
    </submittedName>
</protein>
<dbReference type="RefSeq" id="WP_048471069.1">
    <property type="nucleotide sequence ID" value="NZ_JYNL01000030.1"/>
</dbReference>
<sequence length="441" mass="47230">MTTAVVGAGPTGLFTAIALARRGHDVTVVDRDPGPVEGRPWRRRGVMQFAHAHTFRGPVVDALQAEIPGAVEVLVEAGATVATADDGTAIALRCRRELFERALRVMASRQRGLTMVTGHVDRVVLDAHRAVGVLVDGARMPADLVIDASGRAGRMSRGLGRTGEDAQCGAAYVTRQYRLDDVAAGGPVNGPIGLSLSLSGYFAVAFVHDNGTFSVTITHDGTDPRLRQLRHAPVYEAAVRAIPLLAEWIDRAQPITPVLPGGRLHNSYRPQVDDDGRPMVPGLLAVGDSACTTTPLAGRGVTLAFRQAQALVGMLDRRPEDPVAVAVQFDGWCRDHIRPWFLDHVHCDGDRLRRWAGGDIDVRRRLPSDLVVAAAAADASLRAEVAAYERMQALPSSLDRLQERARAVYASGWRPPIAAGPTRAELGELCAQCATGQPVPL</sequence>
<proteinExistence type="inferred from homology"/>
<keyword evidence="3" id="KW-0560">Oxidoreductase</keyword>
<dbReference type="Proteomes" id="UP000036513">
    <property type="component" value="Unassembled WGS sequence"/>
</dbReference>
<dbReference type="GO" id="GO:0004497">
    <property type="term" value="F:monooxygenase activity"/>
    <property type="evidence" value="ECO:0007669"/>
    <property type="project" value="InterPro"/>
</dbReference>
<dbReference type="InterPro" id="IPR006905">
    <property type="entry name" value="Flavin_halogenase"/>
</dbReference>
<dbReference type="PRINTS" id="PR00420">
    <property type="entry name" value="RNGMNOXGNASE"/>
</dbReference>
<dbReference type="AlphaFoldDB" id="A0A0J6W0Y3"/>
<dbReference type="InterPro" id="IPR036188">
    <property type="entry name" value="FAD/NAD-bd_sf"/>
</dbReference>
<dbReference type="EMBL" id="JYNL01000030">
    <property type="protein sequence ID" value="KMO75398.1"/>
    <property type="molecule type" value="Genomic_DNA"/>
</dbReference>
<evidence type="ECO:0000313" key="3">
    <source>
        <dbReference type="EMBL" id="KMO75398.1"/>
    </source>
</evidence>
<dbReference type="PANTHER" id="PTHR43747:SF1">
    <property type="entry name" value="SLR1998 PROTEIN"/>
    <property type="match status" value="1"/>
</dbReference>
<dbReference type="STRING" id="37916.MCHLDSM_03618"/>
<reference evidence="3 4" key="1">
    <citation type="journal article" date="2015" name="Genome Biol. Evol.">
        <title>Characterization of Three Mycobacterium spp. with Potential Use in Bioremediation by Genome Sequencing and Comparative Genomics.</title>
        <authorList>
            <person name="Das S."/>
            <person name="Pettersson B.M."/>
            <person name="Behra P.R."/>
            <person name="Ramesh M."/>
            <person name="Dasgupta S."/>
            <person name="Bhattacharya A."/>
            <person name="Kirsebom L.A."/>
        </authorList>
    </citation>
    <scope>NUCLEOTIDE SEQUENCE [LARGE SCALE GENOMIC DNA]</scope>
    <source>
        <strain evidence="3 4">DSM 43826</strain>
    </source>
</reference>
<comment type="similarity">
    <text evidence="1">Belongs to the flavin-dependent halogenase family. Bacterial tryptophan halogenase subfamily.</text>
</comment>
<evidence type="ECO:0000259" key="2">
    <source>
        <dbReference type="Pfam" id="PF01266"/>
    </source>
</evidence>
<organism evidence="3 4">
    <name type="scientific">Mycolicibacterium chlorophenolicum</name>
    <dbReference type="NCBI Taxonomy" id="37916"/>
    <lineage>
        <taxon>Bacteria</taxon>
        <taxon>Bacillati</taxon>
        <taxon>Actinomycetota</taxon>
        <taxon>Actinomycetes</taxon>
        <taxon>Mycobacteriales</taxon>
        <taxon>Mycobacteriaceae</taxon>
        <taxon>Mycolicibacterium</taxon>
    </lineage>
</organism>
<gene>
    <name evidence="3" type="ORF">MCHLDSM_03618</name>
</gene>
<feature type="domain" description="FAD dependent oxidoreductase" evidence="2">
    <location>
        <begin position="4"/>
        <end position="49"/>
    </location>
</feature>
<dbReference type="PATRIC" id="fig|37916.4.peg.3553"/>
<keyword evidence="4" id="KW-1185">Reference proteome</keyword>
<dbReference type="Pfam" id="PF01266">
    <property type="entry name" value="DAO"/>
    <property type="match status" value="1"/>
</dbReference>
<dbReference type="EC" id="1.14.13.-" evidence="3"/>